<dbReference type="EMBL" id="CAEZYY010000018">
    <property type="protein sequence ID" value="CAB4758022.1"/>
    <property type="molecule type" value="Genomic_DNA"/>
</dbReference>
<evidence type="ECO:0000256" key="1">
    <source>
        <dbReference type="ARBA" id="ARBA00006611"/>
    </source>
</evidence>
<feature type="domain" description="Bacterial type II secretion system protein E" evidence="3">
    <location>
        <begin position="253"/>
        <end position="267"/>
    </location>
</feature>
<dbReference type="EMBL" id="CAFBQP010000134">
    <property type="protein sequence ID" value="CAB5068271.1"/>
    <property type="molecule type" value="Genomic_DNA"/>
</dbReference>
<dbReference type="Gene3D" id="3.30.450.90">
    <property type="match status" value="1"/>
</dbReference>
<evidence type="ECO:0000313" key="5">
    <source>
        <dbReference type="EMBL" id="CAB5068271.1"/>
    </source>
</evidence>
<dbReference type="InterPro" id="IPR003593">
    <property type="entry name" value="AAA+_ATPase"/>
</dbReference>
<evidence type="ECO:0000259" key="3">
    <source>
        <dbReference type="PROSITE" id="PS00662"/>
    </source>
</evidence>
<dbReference type="InterPro" id="IPR001482">
    <property type="entry name" value="T2SS/T4SS_dom"/>
</dbReference>
<dbReference type="NCBIfam" id="TIGR01420">
    <property type="entry name" value="pilT_fam"/>
    <property type="match status" value="1"/>
</dbReference>
<organism evidence="4">
    <name type="scientific">freshwater metagenome</name>
    <dbReference type="NCBI Taxonomy" id="449393"/>
    <lineage>
        <taxon>unclassified sequences</taxon>
        <taxon>metagenomes</taxon>
        <taxon>ecological metagenomes</taxon>
    </lineage>
</organism>
<dbReference type="InterPro" id="IPR006321">
    <property type="entry name" value="PilT/PilU"/>
</dbReference>
<name>A0A6J6UDU7_9ZZZZ</name>
<dbReference type="InterPro" id="IPR027417">
    <property type="entry name" value="P-loop_NTPase"/>
</dbReference>
<accession>A0A6J6UDU7</accession>
<dbReference type="Pfam" id="PF00437">
    <property type="entry name" value="T2SSE"/>
    <property type="match status" value="1"/>
</dbReference>
<dbReference type="InterPro" id="IPR050921">
    <property type="entry name" value="T4SS_GSP_E_ATPase"/>
</dbReference>
<proteinExistence type="inferred from homology"/>
<feature type="region of interest" description="Disordered" evidence="2">
    <location>
        <begin position="1"/>
        <end position="57"/>
    </location>
</feature>
<dbReference type="GO" id="GO:0016887">
    <property type="term" value="F:ATP hydrolysis activity"/>
    <property type="evidence" value="ECO:0007669"/>
    <property type="project" value="InterPro"/>
</dbReference>
<evidence type="ECO:0000256" key="2">
    <source>
        <dbReference type="SAM" id="MobiDB-lite"/>
    </source>
</evidence>
<protein>
    <submittedName>
        <fullName evidence="4">Unannotated protein</fullName>
    </submittedName>
</protein>
<dbReference type="PROSITE" id="PS00662">
    <property type="entry name" value="T2SP_E"/>
    <property type="match status" value="1"/>
</dbReference>
<gene>
    <name evidence="4" type="ORF">UFOPK2806_01454</name>
    <name evidence="5" type="ORF">UFOPK4306_02344</name>
</gene>
<comment type="similarity">
    <text evidence="1">Belongs to the GSP E family.</text>
</comment>
<sequence length="421" mass="46431">MNADGQPHAHQPGRPVVDAPEDDFSLLYRAAAGTPQPDRSLDSWTPPKPSLAPTGDRLDPELERLLNYLIANHGSDLHLTVEVPPSARIDGTLLPIEGEPPMDADRLNRMLRSSLNDELWTRFIDDRQVDYSVALDDDSRFRVNAFHQRGYPSAVFRAIQSYIPTLEELGVPAGVQRVMNFPYGLVLFVGPTGSGKSTTQAALISRIAQNRPCHILTIEDPVEYVHRHSTALVSQREVGTDVRTFEDGLRAALREDPDVILLGEMRDLESISITLTLAETGHLVFATLHTNDAAQAIDRIVDSYPAERRDQIQTQLSSVLQGVVSQRLAKRIGKGRVGAYEVLLANDAVRNLIREGKTRQIRNVIATCAAEGMQTLESSINAVLSAGLITYEEAISLSQYPKEIQDPRFARAGQVPLGGRR</sequence>
<evidence type="ECO:0000313" key="4">
    <source>
        <dbReference type="EMBL" id="CAB4758022.1"/>
    </source>
</evidence>
<reference evidence="4" key="1">
    <citation type="submission" date="2020-05" db="EMBL/GenBank/DDBJ databases">
        <authorList>
            <person name="Chiriac C."/>
            <person name="Salcher M."/>
            <person name="Ghai R."/>
            <person name="Kavagutti S V."/>
        </authorList>
    </citation>
    <scope>NUCLEOTIDE SEQUENCE</scope>
</reference>
<dbReference type="Gene3D" id="3.40.50.300">
    <property type="entry name" value="P-loop containing nucleotide triphosphate hydrolases"/>
    <property type="match status" value="1"/>
</dbReference>
<dbReference type="SUPFAM" id="SSF52540">
    <property type="entry name" value="P-loop containing nucleoside triphosphate hydrolases"/>
    <property type="match status" value="1"/>
</dbReference>
<dbReference type="AlphaFoldDB" id="A0A6J6UDU7"/>
<dbReference type="PANTHER" id="PTHR30486">
    <property type="entry name" value="TWITCHING MOTILITY PROTEIN PILT"/>
    <property type="match status" value="1"/>
</dbReference>
<dbReference type="CDD" id="cd01131">
    <property type="entry name" value="PilT"/>
    <property type="match status" value="1"/>
</dbReference>
<dbReference type="GO" id="GO:0005524">
    <property type="term" value="F:ATP binding"/>
    <property type="evidence" value="ECO:0007669"/>
    <property type="project" value="InterPro"/>
</dbReference>
<dbReference type="SMART" id="SM00382">
    <property type="entry name" value="AAA"/>
    <property type="match status" value="1"/>
</dbReference>